<gene>
    <name evidence="1" type="ORF">LMG18101_03387</name>
</gene>
<dbReference type="EMBL" id="CATZLL010000011">
    <property type="protein sequence ID" value="CAJ0817783.1"/>
    <property type="molecule type" value="Genomic_DNA"/>
</dbReference>
<evidence type="ECO:0000313" key="2">
    <source>
        <dbReference type="Proteomes" id="UP001189757"/>
    </source>
</evidence>
<dbReference type="Gene3D" id="2.60.120.620">
    <property type="entry name" value="q2cbj1_9rhob like domain"/>
    <property type="match status" value="1"/>
</dbReference>
<evidence type="ECO:0000313" key="1">
    <source>
        <dbReference type="EMBL" id="CAJ0817783.1"/>
    </source>
</evidence>
<dbReference type="Proteomes" id="UP001189757">
    <property type="component" value="Unassembled WGS sequence"/>
</dbReference>
<dbReference type="InterPro" id="IPR008775">
    <property type="entry name" value="Phytyl_CoA_dOase-like"/>
</dbReference>
<sequence length="249" mass="27867">MDNHTDILSQSLVAFSNDGYVHIPNLIDAALIGQARLAQERMDAKLEANHRATHHMHRPKGNDFLDLAPLYSHAGLVAFADAILGEPCSISMVEFGVTPPEDMNSRGPGDPHTFGYFYLGNMGAHRDGGWIEEDLCVEHPPMLTFKAAIWLDDVPAEGGNLLLYPGTHRMSPQAIRRLDLEVAPQHAVVARAGDVTLFDRRLLHSRTWNRGTATRLVMFVEFSVPWIRRKQDWQLPPECCQLSIARLIC</sequence>
<dbReference type="Pfam" id="PF05721">
    <property type="entry name" value="PhyH"/>
    <property type="match status" value="1"/>
</dbReference>
<dbReference type="RefSeq" id="WP_316681690.1">
    <property type="nucleotide sequence ID" value="NZ_CATZLL010000011.1"/>
</dbReference>
<name>A0ABN9JQX0_9RALS</name>
<proteinExistence type="predicted"/>
<reference evidence="1 2" key="1">
    <citation type="submission" date="2023-07" db="EMBL/GenBank/DDBJ databases">
        <authorList>
            <person name="Peeters C."/>
        </authorList>
    </citation>
    <scope>NUCLEOTIDE SEQUENCE [LARGE SCALE GENOMIC DNA]</scope>
    <source>
        <strain evidence="1 2">LMG 18101</strain>
    </source>
</reference>
<organism evidence="1 2">
    <name type="scientific">Ralstonia flaminis</name>
    <dbReference type="NCBI Taxonomy" id="3058597"/>
    <lineage>
        <taxon>Bacteria</taxon>
        <taxon>Pseudomonadati</taxon>
        <taxon>Pseudomonadota</taxon>
        <taxon>Betaproteobacteria</taxon>
        <taxon>Burkholderiales</taxon>
        <taxon>Burkholderiaceae</taxon>
        <taxon>Ralstonia</taxon>
    </lineage>
</organism>
<dbReference type="SUPFAM" id="SSF51197">
    <property type="entry name" value="Clavaminate synthase-like"/>
    <property type="match status" value="1"/>
</dbReference>
<keyword evidence="2" id="KW-1185">Reference proteome</keyword>
<protein>
    <recommendedName>
        <fullName evidence="3">Phytanoyl-CoA dioxygenase</fullName>
    </recommendedName>
</protein>
<accession>A0ABN9JQX0</accession>
<evidence type="ECO:0008006" key="3">
    <source>
        <dbReference type="Google" id="ProtNLM"/>
    </source>
</evidence>
<comment type="caution">
    <text evidence="1">The sequence shown here is derived from an EMBL/GenBank/DDBJ whole genome shotgun (WGS) entry which is preliminary data.</text>
</comment>